<keyword evidence="2" id="KW-0732">Signal</keyword>
<gene>
    <name evidence="3" type="ORF">C3B59_00810</name>
</gene>
<dbReference type="AlphaFoldDB" id="A0A2S3ZQN5"/>
<sequence>MTKPKKNALLALTLVVVGLAISVPVGAALFAAGVQADESHAVGQLNIGMAILGLFGLILVVVGIVVVLVAGARAGRERRGIA</sequence>
<evidence type="ECO:0000256" key="1">
    <source>
        <dbReference type="SAM" id="Phobius"/>
    </source>
</evidence>
<comment type="caution">
    <text evidence="3">The sequence shown here is derived from an EMBL/GenBank/DDBJ whole genome shotgun (WGS) entry which is preliminary data.</text>
</comment>
<feature type="transmembrane region" description="Helical" evidence="1">
    <location>
        <begin position="47"/>
        <end position="70"/>
    </location>
</feature>
<evidence type="ECO:0008006" key="5">
    <source>
        <dbReference type="Google" id="ProtNLM"/>
    </source>
</evidence>
<proteinExistence type="predicted"/>
<dbReference type="EMBL" id="PPXF01000010">
    <property type="protein sequence ID" value="POH71409.1"/>
    <property type="molecule type" value="Genomic_DNA"/>
</dbReference>
<accession>A0A2S3ZQN5</accession>
<reference evidence="3 4" key="1">
    <citation type="submission" date="2018-01" db="EMBL/GenBank/DDBJ databases">
        <title>Cryobacterium sp. nov., from glaciers in China.</title>
        <authorList>
            <person name="Liu Q."/>
            <person name="Xin Y.-H."/>
        </authorList>
    </citation>
    <scope>NUCLEOTIDE SEQUENCE [LARGE SCALE GENOMIC DNA]</scope>
    <source>
        <strain evidence="3 4">TMB1-8</strain>
    </source>
</reference>
<protein>
    <recommendedName>
        <fullName evidence="5">DUF4190 domain-containing protein</fullName>
    </recommendedName>
</protein>
<evidence type="ECO:0000313" key="3">
    <source>
        <dbReference type="EMBL" id="POH71409.1"/>
    </source>
</evidence>
<keyword evidence="1" id="KW-1133">Transmembrane helix</keyword>
<dbReference type="Proteomes" id="UP000237104">
    <property type="component" value="Unassembled WGS sequence"/>
</dbReference>
<name>A0A2S3ZQN5_9MICO</name>
<keyword evidence="1" id="KW-0472">Membrane</keyword>
<feature type="signal peptide" evidence="2">
    <location>
        <begin position="1"/>
        <end position="27"/>
    </location>
</feature>
<feature type="chain" id="PRO_5039451382" description="DUF4190 domain-containing protein" evidence="2">
    <location>
        <begin position="28"/>
        <end position="82"/>
    </location>
</feature>
<organism evidence="3 4">
    <name type="scientific">Cryobacterium zongtaii</name>
    <dbReference type="NCBI Taxonomy" id="1259217"/>
    <lineage>
        <taxon>Bacteria</taxon>
        <taxon>Bacillati</taxon>
        <taxon>Actinomycetota</taxon>
        <taxon>Actinomycetes</taxon>
        <taxon>Micrococcales</taxon>
        <taxon>Microbacteriaceae</taxon>
        <taxon>Cryobacterium</taxon>
    </lineage>
</organism>
<keyword evidence="1" id="KW-0812">Transmembrane</keyword>
<evidence type="ECO:0000256" key="2">
    <source>
        <dbReference type="SAM" id="SignalP"/>
    </source>
</evidence>
<dbReference type="RefSeq" id="WP_103429605.1">
    <property type="nucleotide sequence ID" value="NZ_PPXF01000010.1"/>
</dbReference>
<evidence type="ECO:0000313" key="4">
    <source>
        <dbReference type="Proteomes" id="UP000237104"/>
    </source>
</evidence>